<feature type="region of interest" description="Disordered" evidence="1">
    <location>
        <begin position="533"/>
        <end position="560"/>
    </location>
</feature>
<dbReference type="PANTHER" id="PTHR43999">
    <property type="entry name" value="DNAJ HOMOLOG SUBFAMILY C MEMBER 2"/>
    <property type="match status" value="1"/>
</dbReference>
<proteinExistence type="evidence at transcript level"/>
<dbReference type="CDD" id="cd06257">
    <property type="entry name" value="DnaJ"/>
    <property type="match status" value="1"/>
</dbReference>
<feature type="compositionally biased region" description="Low complexity" evidence="1">
    <location>
        <begin position="414"/>
        <end position="436"/>
    </location>
</feature>
<dbReference type="AlphaFoldDB" id="F2DVU6"/>
<evidence type="ECO:0000259" key="3">
    <source>
        <dbReference type="PROSITE" id="PS50090"/>
    </source>
</evidence>
<feature type="domain" description="Myb-like" evidence="3">
    <location>
        <begin position="564"/>
        <end position="610"/>
    </location>
</feature>
<name>F2DVU6_HORVV</name>
<dbReference type="InterPro" id="IPR001623">
    <property type="entry name" value="DnaJ_domain"/>
</dbReference>
<dbReference type="GO" id="GO:0005783">
    <property type="term" value="C:endoplasmic reticulum"/>
    <property type="evidence" value="ECO:0007669"/>
    <property type="project" value="UniProtKB-ARBA"/>
</dbReference>
<dbReference type="PROSITE" id="PS50090">
    <property type="entry name" value="MYB_LIKE"/>
    <property type="match status" value="2"/>
</dbReference>
<sequence length="619" mass="70550">MSLTKVLLLLPAPADWQGKPAEVFCELSGYPFHRKIEAAGHGYQAWLKRRSGHVDEPVVEEIKSPLNITKEQEDMFSHKKHKKVLEMGVEDPYEIMGLSHLRWRATEDDIRTQFRKLVLLYHPDKLEQATRTEEDDELFKRISKANDTLIDPKKRRILDSQDDFDDTIPTGNEKGDFFEVFAPVFLRFSRWSTVQPCPVLGKLDDPWESTEQFYEFWYSFKSWRDFSFEDEYNVDDAESREEKRWMERQNDRERKRYKKEEASNIFKLTEIAERNDPRVKKRRAEAAEAKKAAKNSQKDSKKAAKAEAEKAANEERERKAQEDKLKAEQEEKNKKDKAERTKAMATAKRKLRSLTNRYSEQNPETGFGPTAEEIEQLCNKCELETILAINTALLANGSDAVDLFNQEMIKLTGKPSTPSSSPVVVKKAAPAPTTKPQDTKTADDTKSRPWNEEELSLLSKGLHRYPGGAVNRWENIAEMMGNTRTVKEIIAKTKEGKTVAKPAELYQADDAFSRFNKNLKKTEVAAEPSVDITLNGNDKANGTTNGVHKENGATKEAAPEGNVWTPEQQKALEAALSANPASKENRWDHIAAAVSGKTKKECIARYKHLVSKIKEKSGK</sequence>
<dbReference type="EMBL" id="AK368014">
    <property type="protein sequence ID" value="BAJ99217.1"/>
    <property type="molecule type" value="mRNA"/>
</dbReference>
<dbReference type="PROSITE" id="PS50076">
    <property type="entry name" value="DNAJ_2"/>
    <property type="match status" value="1"/>
</dbReference>
<dbReference type="InterPro" id="IPR044634">
    <property type="entry name" value="Zuotin/DnaJC2"/>
</dbReference>
<evidence type="ECO:0000259" key="2">
    <source>
        <dbReference type="PROSITE" id="PS50076"/>
    </source>
</evidence>
<dbReference type="Gene3D" id="1.10.10.60">
    <property type="entry name" value="Homeodomain-like"/>
    <property type="match status" value="2"/>
</dbReference>
<dbReference type="InterPro" id="IPR001005">
    <property type="entry name" value="SANT/Myb"/>
</dbReference>
<dbReference type="CDD" id="cd00167">
    <property type="entry name" value="SANT"/>
    <property type="match status" value="2"/>
</dbReference>
<protein>
    <submittedName>
        <fullName evidence="4">Predicted protein</fullName>
    </submittedName>
</protein>
<dbReference type="SUPFAM" id="SSF46689">
    <property type="entry name" value="Homeodomain-like"/>
    <property type="match status" value="2"/>
</dbReference>
<dbReference type="InterPro" id="IPR009057">
    <property type="entry name" value="Homeodomain-like_sf"/>
</dbReference>
<feature type="compositionally biased region" description="Basic and acidic residues" evidence="1">
    <location>
        <begin position="276"/>
        <end position="342"/>
    </location>
</feature>
<dbReference type="Pfam" id="PF00226">
    <property type="entry name" value="DnaJ"/>
    <property type="match status" value="1"/>
</dbReference>
<feature type="region of interest" description="Disordered" evidence="1">
    <location>
        <begin position="412"/>
        <end position="451"/>
    </location>
</feature>
<dbReference type="Pfam" id="PF21884">
    <property type="entry name" value="ZUO1-like_ZHD"/>
    <property type="match status" value="1"/>
</dbReference>
<feature type="domain" description="J" evidence="2">
    <location>
        <begin position="91"/>
        <end position="162"/>
    </location>
</feature>
<dbReference type="SUPFAM" id="SSF46565">
    <property type="entry name" value="Chaperone J-domain"/>
    <property type="match status" value="1"/>
</dbReference>
<dbReference type="Gene3D" id="1.10.287.110">
    <property type="entry name" value="DnaJ domain"/>
    <property type="match status" value="1"/>
</dbReference>
<dbReference type="SMART" id="SM00717">
    <property type="entry name" value="SANT"/>
    <property type="match status" value="2"/>
</dbReference>
<reference evidence="4" key="1">
    <citation type="journal article" date="2011" name="Plant Physiol.">
        <title>Comprehensive sequence analysis of 24,783 barley full-length cDNAs derived from 12 clone libraries.</title>
        <authorList>
            <person name="Matsumoto T."/>
            <person name="Tanaka T."/>
            <person name="Sakai H."/>
            <person name="Amano N."/>
            <person name="Kanamori H."/>
            <person name="Kurita K."/>
            <person name="Kikuta A."/>
            <person name="Kamiya K."/>
            <person name="Yamamoto M."/>
            <person name="Ikawa H."/>
            <person name="Fujii N."/>
            <person name="Hori K."/>
            <person name="Itoh T."/>
            <person name="Sato K."/>
        </authorList>
    </citation>
    <scope>NUCLEOTIDE SEQUENCE</scope>
    <source>
        <tissue evidence="4">Shoot and root</tissue>
    </source>
</reference>
<feature type="compositionally biased region" description="Polar residues" evidence="1">
    <location>
        <begin position="533"/>
        <end position="546"/>
    </location>
</feature>
<dbReference type="Pfam" id="PF23082">
    <property type="entry name" value="Myb_DNA-binding_2"/>
    <property type="match status" value="2"/>
</dbReference>
<accession>F2DVU6</accession>
<dbReference type="SMART" id="SM00271">
    <property type="entry name" value="DnaJ"/>
    <property type="match status" value="1"/>
</dbReference>
<dbReference type="PANTHER" id="PTHR43999:SF1">
    <property type="entry name" value="DNAJ HOMOLOG SUBFAMILY C MEMBER 2"/>
    <property type="match status" value="1"/>
</dbReference>
<dbReference type="InterPro" id="IPR036869">
    <property type="entry name" value="J_dom_sf"/>
</dbReference>
<evidence type="ECO:0000256" key="1">
    <source>
        <dbReference type="SAM" id="MobiDB-lite"/>
    </source>
</evidence>
<feature type="domain" description="Myb-like" evidence="3">
    <location>
        <begin position="442"/>
        <end position="488"/>
    </location>
</feature>
<dbReference type="GO" id="GO:0051083">
    <property type="term" value="P:'de novo' cotranslational protein folding"/>
    <property type="evidence" value="ECO:0007669"/>
    <property type="project" value="InterPro"/>
</dbReference>
<dbReference type="GO" id="GO:0030544">
    <property type="term" value="F:Hsp70 protein binding"/>
    <property type="evidence" value="ECO:0007669"/>
    <property type="project" value="InterPro"/>
</dbReference>
<evidence type="ECO:0000313" key="4">
    <source>
        <dbReference type="EMBL" id="BAJ99217.1"/>
    </source>
</evidence>
<dbReference type="GO" id="GO:0006450">
    <property type="term" value="P:regulation of translational fidelity"/>
    <property type="evidence" value="ECO:0007669"/>
    <property type="project" value="InterPro"/>
</dbReference>
<feature type="compositionally biased region" description="Basic and acidic residues" evidence="1">
    <location>
        <begin position="437"/>
        <end position="451"/>
    </location>
</feature>
<organism evidence="4">
    <name type="scientific">Hordeum vulgare subsp. vulgare</name>
    <name type="common">Domesticated barley</name>
    <dbReference type="NCBI Taxonomy" id="112509"/>
    <lineage>
        <taxon>Eukaryota</taxon>
        <taxon>Viridiplantae</taxon>
        <taxon>Streptophyta</taxon>
        <taxon>Embryophyta</taxon>
        <taxon>Tracheophyta</taxon>
        <taxon>Spermatophyta</taxon>
        <taxon>Magnoliopsida</taxon>
        <taxon>Liliopsida</taxon>
        <taxon>Poales</taxon>
        <taxon>Poaceae</taxon>
        <taxon>BOP clade</taxon>
        <taxon>Pooideae</taxon>
        <taxon>Triticodae</taxon>
        <taxon>Triticeae</taxon>
        <taxon>Hordeinae</taxon>
        <taxon>Hordeum</taxon>
    </lineage>
</organism>
<feature type="region of interest" description="Disordered" evidence="1">
    <location>
        <begin position="276"/>
        <end position="346"/>
    </location>
</feature>
<dbReference type="GO" id="GO:0043022">
    <property type="term" value="F:ribosome binding"/>
    <property type="evidence" value="ECO:0007669"/>
    <property type="project" value="InterPro"/>
</dbReference>
<dbReference type="InterPro" id="IPR054076">
    <property type="entry name" value="ZUO1-like_ZHD"/>
</dbReference>